<dbReference type="AlphaFoldDB" id="A0A4P6XKF2"/>
<dbReference type="PANTHER" id="PTHR22911">
    <property type="entry name" value="ACYL-MALONYL CONDENSING ENZYME-RELATED"/>
    <property type="match status" value="1"/>
</dbReference>
<evidence type="ECO:0000256" key="4">
    <source>
        <dbReference type="ARBA" id="ARBA00023136"/>
    </source>
</evidence>
<dbReference type="Pfam" id="PF00892">
    <property type="entry name" value="EamA"/>
    <property type="match status" value="2"/>
</dbReference>
<dbReference type="InterPro" id="IPR000620">
    <property type="entry name" value="EamA_dom"/>
</dbReference>
<feature type="transmembrane region" description="Helical" evidence="5">
    <location>
        <begin position="286"/>
        <end position="303"/>
    </location>
</feature>
<dbReference type="SUPFAM" id="SSF103481">
    <property type="entry name" value="Multidrug resistance efflux transporter EmrE"/>
    <property type="match status" value="2"/>
</dbReference>
<protein>
    <submittedName>
        <fullName evidence="7">Permease of the drug/metabolite transporter (DMT) superfamily</fullName>
    </submittedName>
</protein>
<feature type="transmembrane region" description="Helical" evidence="5">
    <location>
        <begin position="91"/>
        <end position="110"/>
    </location>
</feature>
<feature type="domain" description="EamA" evidence="6">
    <location>
        <begin position="195"/>
        <end position="326"/>
    </location>
</feature>
<keyword evidence="8" id="KW-1185">Reference proteome</keyword>
<accession>A0A4P6XKF2</accession>
<evidence type="ECO:0000256" key="2">
    <source>
        <dbReference type="ARBA" id="ARBA00022692"/>
    </source>
</evidence>
<feature type="transmembrane region" description="Helical" evidence="5">
    <location>
        <begin position="58"/>
        <end position="79"/>
    </location>
</feature>
<evidence type="ECO:0000259" key="6">
    <source>
        <dbReference type="Pfam" id="PF00892"/>
    </source>
</evidence>
<keyword evidence="3 5" id="KW-1133">Transmembrane helix</keyword>
<feature type="transmembrane region" description="Helical" evidence="5">
    <location>
        <begin position="116"/>
        <end position="137"/>
    </location>
</feature>
<proteinExistence type="predicted"/>
<feature type="transmembrane region" description="Helical" evidence="5">
    <location>
        <begin position="190"/>
        <end position="210"/>
    </location>
</feature>
<feature type="transmembrane region" description="Helical" evidence="5">
    <location>
        <begin position="144"/>
        <end position="161"/>
    </location>
</feature>
<dbReference type="STRING" id="2163413.A0A4P6XKF2"/>
<reference evidence="8" key="1">
    <citation type="submission" date="2019-03" db="EMBL/GenBank/DDBJ databases">
        <title>Snf2 controls pulcherriminic acid biosynthesis and connects pigmentation and antifungal activity of the yeast Metschnikowia pulcherrima.</title>
        <authorList>
            <person name="Gore-Lloyd D."/>
            <person name="Sumann I."/>
            <person name="Brachmann A.O."/>
            <person name="Schneeberger K."/>
            <person name="Ortiz-Merino R.A."/>
            <person name="Moreno-Beltran M."/>
            <person name="Schlaefli M."/>
            <person name="Kirner P."/>
            <person name="Santos Kron A."/>
            <person name="Wolfe K.H."/>
            <person name="Piel J."/>
            <person name="Ahrens C.H."/>
            <person name="Henk D."/>
            <person name="Freimoser F.M."/>
        </authorList>
    </citation>
    <scope>NUCLEOTIDE SEQUENCE [LARGE SCALE GENOMIC DNA]</scope>
    <source>
        <strain evidence="8">APC 1.2</strain>
    </source>
</reference>
<dbReference type="EMBL" id="CP034457">
    <property type="protein sequence ID" value="QBM87189.1"/>
    <property type="molecule type" value="Genomic_DNA"/>
</dbReference>
<comment type="subcellular location">
    <subcellularLocation>
        <location evidence="1">Membrane</location>
        <topology evidence="1">Multi-pass membrane protein</topology>
    </subcellularLocation>
</comment>
<evidence type="ECO:0000256" key="1">
    <source>
        <dbReference type="ARBA" id="ARBA00004141"/>
    </source>
</evidence>
<dbReference type="GO" id="GO:0016020">
    <property type="term" value="C:membrane"/>
    <property type="evidence" value="ECO:0007669"/>
    <property type="project" value="UniProtKB-SubCell"/>
</dbReference>
<dbReference type="PANTHER" id="PTHR22911:SF6">
    <property type="entry name" value="SOLUTE CARRIER FAMILY 35 MEMBER G1"/>
    <property type="match status" value="1"/>
</dbReference>
<dbReference type="InterPro" id="IPR037185">
    <property type="entry name" value="EmrE-like"/>
</dbReference>
<keyword evidence="2 5" id="KW-0812">Transmembrane</keyword>
<gene>
    <name evidence="7" type="primary">MPUL0B03880</name>
    <name evidence="7" type="ORF">METSCH_B03880</name>
</gene>
<feature type="domain" description="EamA" evidence="6">
    <location>
        <begin position="21"/>
        <end position="160"/>
    </location>
</feature>
<feature type="transmembrane region" description="Helical" evidence="5">
    <location>
        <begin position="20"/>
        <end position="38"/>
    </location>
</feature>
<evidence type="ECO:0000256" key="3">
    <source>
        <dbReference type="ARBA" id="ARBA00022989"/>
    </source>
</evidence>
<keyword evidence="4 5" id="KW-0472">Membrane</keyword>
<feature type="transmembrane region" description="Helical" evidence="5">
    <location>
        <begin position="222"/>
        <end position="243"/>
    </location>
</feature>
<dbReference type="Proteomes" id="UP000292447">
    <property type="component" value="Chromosome II"/>
</dbReference>
<evidence type="ECO:0000313" key="8">
    <source>
        <dbReference type="Proteomes" id="UP000292447"/>
    </source>
</evidence>
<organism evidence="7 8">
    <name type="scientific">Metschnikowia aff. pulcherrima</name>
    <dbReference type="NCBI Taxonomy" id="2163413"/>
    <lineage>
        <taxon>Eukaryota</taxon>
        <taxon>Fungi</taxon>
        <taxon>Dikarya</taxon>
        <taxon>Ascomycota</taxon>
        <taxon>Saccharomycotina</taxon>
        <taxon>Pichiomycetes</taxon>
        <taxon>Metschnikowiaceae</taxon>
        <taxon>Metschnikowia</taxon>
    </lineage>
</organism>
<evidence type="ECO:0000256" key="5">
    <source>
        <dbReference type="SAM" id="Phobius"/>
    </source>
</evidence>
<feature type="transmembrane region" description="Helical" evidence="5">
    <location>
        <begin position="255"/>
        <end position="274"/>
    </location>
</feature>
<feature type="transmembrane region" description="Helical" evidence="5">
    <location>
        <begin position="309"/>
        <end position="326"/>
    </location>
</feature>
<sequence length="371" mass="40976">MDAVKLKVIRFYRDVVSPNLGVSLLLMSQFLNSIMILTCKLLEADPDFDTPIHPIQILFARMSITYVCCVLYMVITKSVEDAPFGPRDKRHLLIMRGVLGFVGVFGLYYSLQYLSLSDAVTITFLIPMVTAFFAWIILGERYSILEAVCSICSLAGILLVAKPDFLFGLESQAEVPELDSAESSDSGLRILGTVVGLMGVCGASAVYVLLRKIGKAAHPLISVSYFALITCVICFFSTIFVPSLTFKVPSNFRQWFLFALIGLSGFFMQFCLAAGLQLEKAGKSSLMIYSNMVFALVWDLIFWGHVPGLLSILGTLLIVANAFIIIKYKPTSDLEDTQNGDLEADGGKYQTPGEIDMDFIISDEEDESRTK</sequence>
<name>A0A4P6XKF2_9ASCO</name>
<evidence type="ECO:0000313" key="7">
    <source>
        <dbReference type="EMBL" id="QBM87189.1"/>
    </source>
</evidence>